<accession>A0A9P8TE00</accession>
<keyword evidence="5" id="KW-0653">Protein transport</keyword>
<evidence type="ECO:0000256" key="6">
    <source>
        <dbReference type="ARBA" id="ARBA00023034"/>
    </source>
</evidence>
<comment type="subcellular location">
    <subcellularLocation>
        <location evidence="1">Golgi apparatus membrane</location>
        <topology evidence="1">Peripheral membrane protein</topology>
    </subcellularLocation>
</comment>
<evidence type="ECO:0000256" key="3">
    <source>
        <dbReference type="ARBA" id="ARBA00020975"/>
    </source>
</evidence>
<dbReference type="Gene3D" id="1.20.58.1970">
    <property type="match status" value="1"/>
</dbReference>
<dbReference type="Pfam" id="PF08318">
    <property type="entry name" value="COG4_m"/>
    <property type="match status" value="1"/>
</dbReference>
<dbReference type="GO" id="GO:0015031">
    <property type="term" value="P:protein transport"/>
    <property type="evidence" value="ECO:0007669"/>
    <property type="project" value="UniProtKB-KW"/>
</dbReference>
<dbReference type="PANTHER" id="PTHR24016:SF0">
    <property type="entry name" value="CONSERVED OLIGOMERIC GOLGI COMPLEX SUBUNIT 4"/>
    <property type="match status" value="1"/>
</dbReference>
<evidence type="ECO:0000259" key="9">
    <source>
        <dbReference type="SMART" id="SM00762"/>
    </source>
</evidence>
<dbReference type="Proteomes" id="UP000769528">
    <property type="component" value="Unassembled WGS sequence"/>
</dbReference>
<dbReference type="InterPro" id="IPR048684">
    <property type="entry name" value="COG4_C"/>
</dbReference>
<keyword evidence="4" id="KW-0813">Transport</keyword>
<gene>
    <name evidence="10" type="ORF">WICMUC_002766</name>
</gene>
<keyword evidence="7" id="KW-0472">Membrane</keyword>
<proteinExistence type="inferred from homology"/>
<feature type="domain" description="COG4 transport protein middle alpha-helical bundle" evidence="9">
    <location>
        <begin position="171"/>
        <end position="499"/>
    </location>
</feature>
<dbReference type="InterPro" id="IPR048680">
    <property type="entry name" value="COG4_N"/>
</dbReference>
<evidence type="ECO:0000313" key="11">
    <source>
        <dbReference type="Proteomes" id="UP000769528"/>
    </source>
</evidence>
<dbReference type="EMBL" id="JAEUBF010000781">
    <property type="protein sequence ID" value="KAH3675110.1"/>
    <property type="molecule type" value="Genomic_DNA"/>
</dbReference>
<comment type="caution">
    <text evidence="10">The sequence shown here is derived from an EMBL/GenBank/DDBJ whole genome shotgun (WGS) entry which is preliminary data.</text>
</comment>
<reference evidence="10" key="1">
    <citation type="journal article" date="2021" name="Open Biol.">
        <title>Shared evolutionary footprints suggest mitochondrial oxidative damage underlies multiple complex I losses in fungi.</title>
        <authorList>
            <person name="Schikora-Tamarit M.A."/>
            <person name="Marcet-Houben M."/>
            <person name="Nosek J."/>
            <person name="Gabaldon T."/>
        </authorList>
    </citation>
    <scope>NUCLEOTIDE SEQUENCE</scope>
    <source>
        <strain evidence="10">CBS6341</strain>
    </source>
</reference>
<evidence type="ECO:0000256" key="8">
    <source>
        <dbReference type="ARBA" id="ARBA00031340"/>
    </source>
</evidence>
<dbReference type="InterPro" id="IPR013167">
    <property type="entry name" value="COG4_M"/>
</dbReference>
<dbReference type="GO" id="GO:0000139">
    <property type="term" value="C:Golgi membrane"/>
    <property type="evidence" value="ECO:0007669"/>
    <property type="project" value="UniProtKB-SubCell"/>
</dbReference>
<dbReference type="Pfam" id="PF20662">
    <property type="entry name" value="COG4_C"/>
    <property type="match status" value="1"/>
</dbReference>
<dbReference type="AlphaFoldDB" id="A0A9P8TE00"/>
<dbReference type="SMART" id="SM00762">
    <property type="entry name" value="Cog4"/>
    <property type="match status" value="1"/>
</dbReference>
<evidence type="ECO:0000256" key="2">
    <source>
        <dbReference type="ARBA" id="ARBA00009215"/>
    </source>
</evidence>
<comment type="similarity">
    <text evidence="2">Belongs to the COG4 family.</text>
</comment>
<evidence type="ECO:0000256" key="5">
    <source>
        <dbReference type="ARBA" id="ARBA00022927"/>
    </source>
</evidence>
<dbReference type="Pfam" id="PF20663">
    <property type="entry name" value="COG4_N"/>
    <property type="match status" value="1"/>
</dbReference>
<name>A0A9P8TE00_9ASCO</name>
<keyword evidence="6" id="KW-0333">Golgi apparatus</keyword>
<organism evidence="10 11">
    <name type="scientific">Wickerhamomyces mucosus</name>
    <dbReference type="NCBI Taxonomy" id="1378264"/>
    <lineage>
        <taxon>Eukaryota</taxon>
        <taxon>Fungi</taxon>
        <taxon>Dikarya</taxon>
        <taxon>Ascomycota</taxon>
        <taxon>Saccharomycotina</taxon>
        <taxon>Saccharomycetes</taxon>
        <taxon>Phaffomycetales</taxon>
        <taxon>Wickerhamomycetaceae</taxon>
        <taxon>Wickerhamomyces</taxon>
    </lineage>
</organism>
<sequence length="797" mass="93117">MNISKGEKESIRYERLLNRITNSNQLQKFINSIELTELQLQNELDQFIESRNHIQESKKLELSRTELSTSLNISSNLNTILNDAGSLSLNITAKVRILDIERSRVKLTLDYVSKVKTLRNLILATNSNIELQNWKFVCESIDQIRKLPLNGEFINTVVPSTDVPESPSIILNKWIEELTEIFIQNFEKASNDSNVENLTFYFQLFPLLGKSNIGLDCYSKFICNIISSQNRLIINNQSLIEKQDKLGFFPAALTRLLEIVAKIINQHSNIIVKYYGLKSMKDIIFKIQKETDSQSGLIIDIFYDYKKIDSIINNYINKFKFNELNKNIDDNDQISIVKINELISEFSKFLKYWSMYCKFITIKFKEYNQDNDNNDQNYNLPKFLIDSKFSKKLNDKILPSLEKLIIFFVKKSLVESFQLVEFTNLSTYLSQNKNYNHSKISSPDPIPIVSIVEDLIMILSFTFKSILETGQFQFVKSLIVKLKNFVEIDYLLVLNKHLKQLYPKSNTKLSNDSNKIISNDIKSYNNKQSTMNNFFQRGASALNQLTQTDNYEDDSNNNYYDDNDDDDVKKLHKFIILLNTLQIGIEYFDKLSLNNDNLITSNFPFDSDSIKLSNNFNNLNQFFQTKSKEFIDENLTILFNQIFKSKLKTILNDFFKENQYLISSGNLINERDENLTAFNFIKSWNQLIVPYIKVLHPKIYDDLLKLIVSSISLQLEQKLWNLNQNINELGSIKLEKDISTIISEVTKSKYHLRDYFLKITQIIMVLGFDREEDDDQLELNWVLTPIERKKARSLRVD</sequence>
<evidence type="ECO:0000313" key="10">
    <source>
        <dbReference type="EMBL" id="KAH3675110.1"/>
    </source>
</evidence>
<dbReference type="InterPro" id="IPR048682">
    <property type="entry name" value="COG4"/>
</dbReference>
<evidence type="ECO:0000256" key="4">
    <source>
        <dbReference type="ARBA" id="ARBA00022448"/>
    </source>
</evidence>
<protein>
    <recommendedName>
        <fullName evidence="3">Conserved oligomeric Golgi complex subunit 4</fullName>
    </recommendedName>
    <alternativeName>
        <fullName evidence="8">Component of oligomeric Golgi complex 4</fullName>
    </alternativeName>
</protein>
<dbReference type="OrthoDB" id="47059at2759"/>
<reference evidence="10" key="2">
    <citation type="submission" date="2021-01" db="EMBL/GenBank/DDBJ databases">
        <authorList>
            <person name="Schikora-Tamarit M.A."/>
        </authorList>
    </citation>
    <scope>NUCLEOTIDE SEQUENCE</scope>
    <source>
        <strain evidence="10">CBS6341</strain>
    </source>
</reference>
<evidence type="ECO:0000256" key="7">
    <source>
        <dbReference type="ARBA" id="ARBA00023136"/>
    </source>
</evidence>
<keyword evidence="11" id="KW-1185">Reference proteome</keyword>
<evidence type="ECO:0000256" key="1">
    <source>
        <dbReference type="ARBA" id="ARBA00004395"/>
    </source>
</evidence>
<dbReference type="PANTHER" id="PTHR24016">
    <property type="entry name" value="CONSERVED OLIGOMERIC GOLGI COMPLEX SUBUNIT 4"/>
    <property type="match status" value="1"/>
</dbReference>